<dbReference type="PATRIC" id="fig|658445.3.peg.4609"/>
<proteinExistence type="predicted"/>
<feature type="transmembrane region" description="Helical" evidence="1">
    <location>
        <begin position="129"/>
        <end position="152"/>
    </location>
</feature>
<evidence type="ECO:0000259" key="2">
    <source>
        <dbReference type="Pfam" id="PF05425"/>
    </source>
</evidence>
<gene>
    <name evidence="3" type="ORF">H744_2c2588</name>
</gene>
<dbReference type="EMBL" id="CP005974">
    <property type="protein sequence ID" value="AJR09244.1"/>
    <property type="molecule type" value="Genomic_DNA"/>
</dbReference>
<keyword evidence="1" id="KW-0472">Membrane</keyword>
<sequence length="154" mass="17273">MIKMEGRMFGLLLALHIIAATIWTGGHIVLSLVVLPSVLKNRNPQQLLDFEQVYEKIGMPALIIQVVTGLMLAYRMLPDMTLWFDTSIPLAHGIMAKLLLLALTVIFALDARFRVIPKLSQANLWDMAWHIIPVTVISVLFVLVGVSFRVGWLV</sequence>
<evidence type="ECO:0000256" key="1">
    <source>
        <dbReference type="SAM" id="Phobius"/>
    </source>
</evidence>
<dbReference type="InterPro" id="IPR008457">
    <property type="entry name" value="Cu-R_CopD_dom"/>
</dbReference>
<organism evidence="3 4">
    <name type="scientific">Photobacterium gaetbulicola Gung47</name>
    <dbReference type="NCBI Taxonomy" id="658445"/>
    <lineage>
        <taxon>Bacteria</taxon>
        <taxon>Pseudomonadati</taxon>
        <taxon>Pseudomonadota</taxon>
        <taxon>Gammaproteobacteria</taxon>
        <taxon>Vibrionales</taxon>
        <taxon>Vibrionaceae</taxon>
        <taxon>Photobacterium</taxon>
    </lineage>
</organism>
<keyword evidence="1" id="KW-1133">Transmembrane helix</keyword>
<accession>A0A0C5WW70</accession>
<dbReference type="Proteomes" id="UP000032303">
    <property type="component" value="Chromosome 2"/>
</dbReference>
<reference evidence="3 4" key="1">
    <citation type="submission" date="2013-05" db="EMBL/GenBank/DDBJ databases">
        <title>Complete genome sequence of the lipase-producing bacterium Photobacterium gaetbulicola Gung47.</title>
        <authorList>
            <person name="Kim Y.-O."/>
        </authorList>
    </citation>
    <scope>NUCLEOTIDE SEQUENCE [LARGE SCALE GENOMIC DNA]</scope>
    <source>
        <strain evidence="3 4">Gung47</strain>
    </source>
</reference>
<evidence type="ECO:0000313" key="3">
    <source>
        <dbReference type="EMBL" id="AJR09244.1"/>
    </source>
</evidence>
<dbReference type="GO" id="GO:0016020">
    <property type="term" value="C:membrane"/>
    <property type="evidence" value="ECO:0007669"/>
    <property type="project" value="InterPro"/>
</dbReference>
<dbReference type="HOGENOM" id="CLU_1764660_0_0_6"/>
<dbReference type="KEGG" id="pgb:H744_2c2588"/>
<protein>
    <recommendedName>
        <fullName evidence="2">Copper resistance protein D domain-containing protein</fullName>
    </recommendedName>
</protein>
<evidence type="ECO:0000313" key="4">
    <source>
        <dbReference type="Proteomes" id="UP000032303"/>
    </source>
</evidence>
<dbReference type="STRING" id="658445.H744_2c2588"/>
<feature type="domain" description="Copper resistance protein D" evidence="2">
    <location>
        <begin position="52"/>
        <end position="145"/>
    </location>
</feature>
<feature type="transmembrane region" description="Helical" evidence="1">
    <location>
        <begin position="89"/>
        <end position="109"/>
    </location>
</feature>
<feature type="transmembrane region" description="Helical" evidence="1">
    <location>
        <begin position="12"/>
        <end position="37"/>
    </location>
</feature>
<dbReference type="Pfam" id="PF05425">
    <property type="entry name" value="CopD"/>
    <property type="match status" value="1"/>
</dbReference>
<feature type="transmembrane region" description="Helical" evidence="1">
    <location>
        <begin position="57"/>
        <end position="77"/>
    </location>
</feature>
<keyword evidence="1" id="KW-0812">Transmembrane</keyword>
<keyword evidence="4" id="KW-1185">Reference proteome</keyword>
<dbReference type="AlphaFoldDB" id="A0A0C5WW70"/>
<name>A0A0C5WW70_9GAMM</name>